<proteinExistence type="predicted"/>
<comment type="caution">
    <text evidence="1">The sequence shown here is derived from an EMBL/GenBank/DDBJ whole genome shotgun (WGS) entry which is preliminary data.</text>
</comment>
<accession>A0A3N0IB55</accession>
<evidence type="ECO:0000313" key="1">
    <source>
        <dbReference type="EMBL" id="RNM34201.1"/>
    </source>
</evidence>
<keyword evidence="2" id="KW-1185">Reference proteome</keyword>
<name>A0A3N0IB55_9ACTN</name>
<protein>
    <submittedName>
        <fullName evidence="1">Uncharacterized protein</fullName>
    </submittedName>
</protein>
<sequence>MYSRASFPAVYNRSYICETECEAILEIYPFLDDNPVYLGEELRSIERGDTVRVVEIGRRLEACSNGQVPTARLETVKQNGLPPFEARITKCEYGYVLRDYMAIKQNARQA</sequence>
<dbReference type="EMBL" id="QIBZ01000011">
    <property type="protein sequence ID" value="RNM34201.1"/>
    <property type="molecule type" value="Genomic_DNA"/>
</dbReference>
<organism evidence="1 2">
    <name type="scientific">Slackia isoflavoniconvertens</name>
    <dbReference type="NCBI Taxonomy" id="572010"/>
    <lineage>
        <taxon>Bacteria</taxon>
        <taxon>Bacillati</taxon>
        <taxon>Actinomycetota</taxon>
        <taxon>Coriobacteriia</taxon>
        <taxon>Eggerthellales</taxon>
        <taxon>Eggerthellaceae</taxon>
        <taxon>Slackia</taxon>
    </lineage>
</organism>
<reference evidence="2" key="1">
    <citation type="submission" date="2018-05" db="EMBL/GenBank/DDBJ databases">
        <title>Genome Sequencing of selected type strains of the family Eggerthellaceae.</title>
        <authorList>
            <person name="Danylec N."/>
            <person name="Stoll D.A."/>
            <person name="Doetsch A."/>
            <person name="Huch M."/>
        </authorList>
    </citation>
    <scope>NUCLEOTIDE SEQUENCE [LARGE SCALE GENOMIC DNA]</scope>
    <source>
        <strain evidence="2">DSM 22006</strain>
    </source>
</reference>
<evidence type="ECO:0000313" key="2">
    <source>
        <dbReference type="Proteomes" id="UP000271472"/>
    </source>
</evidence>
<dbReference type="AlphaFoldDB" id="A0A3N0IB55"/>
<dbReference type="Proteomes" id="UP000271472">
    <property type="component" value="Unassembled WGS sequence"/>
</dbReference>
<gene>
    <name evidence="1" type="ORF">DMP05_06705</name>
</gene>